<keyword evidence="2" id="KW-1185">Reference proteome</keyword>
<dbReference type="Proteomes" id="UP001300261">
    <property type="component" value="Unassembled WGS sequence"/>
</dbReference>
<organism evidence="1 2">
    <name type="scientific">Roseibium salinum</name>
    <dbReference type="NCBI Taxonomy" id="1604349"/>
    <lineage>
        <taxon>Bacteria</taxon>
        <taxon>Pseudomonadati</taxon>
        <taxon>Pseudomonadota</taxon>
        <taxon>Alphaproteobacteria</taxon>
        <taxon>Hyphomicrobiales</taxon>
        <taxon>Stappiaceae</taxon>
        <taxon>Roseibium</taxon>
    </lineage>
</organism>
<protein>
    <submittedName>
        <fullName evidence="1">Uncharacterized protein</fullName>
    </submittedName>
</protein>
<evidence type="ECO:0000313" key="1">
    <source>
        <dbReference type="EMBL" id="MCX2721765.1"/>
    </source>
</evidence>
<accession>A0ABT3QXY3</accession>
<proteinExistence type="predicted"/>
<name>A0ABT3QXY3_9HYPH</name>
<sequence>MPLNLDVSFFSVVCEMGNSLFVPETELQDMVLGRIIEDVRNGQLENVRAVLEFNPAEGWCTDVTGDVMAAAFPEEEGREESEDWSDYRSERLDGRLAGVSVRVAA</sequence>
<comment type="caution">
    <text evidence="1">The sequence shown here is derived from an EMBL/GenBank/DDBJ whole genome shotgun (WGS) entry which is preliminary data.</text>
</comment>
<reference evidence="1 2" key="1">
    <citation type="journal article" date="2016" name="Int. J. Syst. Evol. Microbiol.">
        <title>Labrenzia salina sp. nov., isolated from the rhizosphere of the halophyte Arthrocnemum macrostachyum.</title>
        <authorList>
            <person name="Camacho M."/>
            <person name="Redondo-Gomez S."/>
            <person name="Rodriguez-Llorente I."/>
            <person name="Rohde M."/>
            <person name="Sproer C."/>
            <person name="Schumann P."/>
            <person name="Klenk H.P."/>
            <person name="Montero-Calasanz M.D.C."/>
        </authorList>
    </citation>
    <scope>NUCLEOTIDE SEQUENCE [LARGE SCALE GENOMIC DNA]</scope>
    <source>
        <strain evidence="1 2">DSM 29163</strain>
    </source>
</reference>
<evidence type="ECO:0000313" key="2">
    <source>
        <dbReference type="Proteomes" id="UP001300261"/>
    </source>
</evidence>
<gene>
    <name evidence="1" type="ORF">ON753_05000</name>
</gene>
<dbReference type="RefSeq" id="WP_265961472.1">
    <property type="nucleotide sequence ID" value="NZ_JAPEVI010000003.1"/>
</dbReference>
<dbReference type="EMBL" id="JAPEVI010000003">
    <property type="protein sequence ID" value="MCX2721765.1"/>
    <property type="molecule type" value="Genomic_DNA"/>
</dbReference>